<feature type="transmembrane region" description="Helical" evidence="7">
    <location>
        <begin position="262"/>
        <end position="281"/>
    </location>
</feature>
<feature type="transmembrane region" description="Helical" evidence="7">
    <location>
        <begin position="237"/>
        <end position="256"/>
    </location>
</feature>
<feature type="transmembrane region" description="Helical" evidence="7">
    <location>
        <begin position="65"/>
        <end position="83"/>
    </location>
</feature>
<evidence type="ECO:0000313" key="8">
    <source>
        <dbReference type="EMBL" id="QAB14228.1"/>
    </source>
</evidence>
<feature type="transmembrane region" description="Helical" evidence="7">
    <location>
        <begin position="293"/>
        <end position="313"/>
    </location>
</feature>
<keyword evidence="4 7" id="KW-0812">Transmembrane</keyword>
<proteinExistence type="predicted"/>
<dbReference type="KEGG" id="htr:EPV75_00345"/>
<organism evidence="8 9">
    <name type="scientific">Hydrogenovibrio thermophilus</name>
    <dbReference type="NCBI Taxonomy" id="265883"/>
    <lineage>
        <taxon>Bacteria</taxon>
        <taxon>Pseudomonadati</taxon>
        <taxon>Pseudomonadota</taxon>
        <taxon>Gammaproteobacteria</taxon>
        <taxon>Thiotrichales</taxon>
        <taxon>Piscirickettsiaceae</taxon>
        <taxon>Hydrogenovibrio</taxon>
    </lineage>
</organism>
<feature type="transmembrane region" description="Helical" evidence="7">
    <location>
        <begin position="166"/>
        <end position="188"/>
    </location>
</feature>
<dbReference type="AlphaFoldDB" id="A0A451G444"/>
<keyword evidence="6 7" id="KW-0472">Membrane</keyword>
<keyword evidence="3" id="KW-1003">Cell membrane</keyword>
<keyword evidence="2" id="KW-0813">Transport</keyword>
<protein>
    <submittedName>
        <fullName evidence="8">AEC family transporter</fullName>
    </submittedName>
</protein>
<dbReference type="GO" id="GO:0016020">
    <property type="term" value="C:membrane"/>
    <property type="evidence" value="ECO:0007669"/>
    <property type="project" value="UniProtKB-SubCell"/>
</dbReference>
<comment type="subcellular location">
    <subcellularLocation>
        <location evidence="1">Membrane</location>
        <topology evidence="1">Multi-pass membrane protein</topology>
    </subcellularLocation>
</comment>
<dbReference type="Proteomes" id="UP000285478">
    <property type="component" value="Chromosome"/>
</dbReference>
<evidence type="ECO:0000313" key="9">
    <source>
        <dbReference type="Proteomes" id="UP000285478"/>
    </source>
</evidence>
<dbReference type="RefSeq" id="WP_128384080.1">
    <property type="nucleotide sequence ID" value="NZ_CP035033.1"/>
</dbReference>
<dbReference type="InterPro" id="IPR004776">
    <property type="entry name" value="Mem_transp_PIN-like"/>
</dbReference>
<reference evidence="8 9" key="1">
    <citation type="journal article" date="2018" name="Environ. Microbiol.">
        <title>Genomes of ubiquitous marine and hypersaline Hydrogenovibrio, Thiomicrorhabdus and Thiomicrospira spp. encode a diversity of mechanisms to sustain chemolithoautotrophy in heterogeneous environments.</title>
        <authorList>
            <person name="Scott K.M."/>
            <person name="Williams J."/>
            <person name="Porter C.M.B."/>
            <person name="Russel S."/>
            <person name="Harmer T.L."/>
            <person name="Paul J.H."/>
            <person name="Antonen K.M."/>
            <person name="Bridges M.K."/>
            <person name="Camper G.J."/>
            <person name="Campla C.K."/>
            <person name="Casella L.G."/>
            <person name="Chase E."/>
            <person name="Conrad J.W."/>
            <person name="Cruz M.C."/>
            <person name="Dunlap D.S."/>
            <person name="Duran L."/>
            <person name="Fahsbender E.M."/>
            <person name="Goldsmith D.B."/>
            <person name="Keeley R.F."/>
            <person name="Kondoff M.R."/>
            <person name="Kussy B.I."/>
            <person name="Lane M.K."/>
            <person name="Lawler S."/>
            <person name="Leigh B.A."/>
            <person name="Lewis C."/>
            <person name="Lostal L.M."/>
            <person name="Marking D."/>
            <person name="Mancera P.A."/>
            <person name="McClenthan E.C."/>
            <person name="McIntyre E.A."/>
            <person name="Mine J.A."/>
            <person name="Modi S."/>
            <person name="Moore B.D."/>
            <person name="Morgan W.A."/>
            <person name="Nelson K.M."/>
            <person name="Nguyen K.N."/>
            <person name="Ogburn N."/>
            <person name="Parrino D.G."/>
            <person name="Pedapudi A.D."/>
            <person name="Pelham R.P."/>
            <person name="Preece A.M."/>
            <person name="Rampersad E.A."/>
            <person name="Richardson J.C."/>
            <person name="Rodgers C.M."/>
            <person name="Schaffer B.L."/>
            <person name="Sheridan N.E."/>
            <person name="Solone M.R."/>
            <person name="Staley Z.R."/>
            <person name="Tabuchi M."/>
            <person name="Waide R.J."/>
            <person name="Wanjugi P.W."/>
            <person name="Young S."/>
            <person name="Clum A."/>
            <person name="Daum C."/>
            <person name="Huntemann M."/>
            <person name="Ivanova N."/>
            <person name="Kyrpides N."/>
            <person name="Mikhailova N."/>
            <person name="Palaniappan K."/>
            <person name="Pillay M."/>
            <person name="Reddy T.B.K."/>
            <person name="Shapiro N."/>
            <person name="Stamatis D."/>
            <person name="Varghese N."/>
            <person name="Woyke T."/>
            <person name="Boden R."/>
            <person name="Freyermuth S.K."/>
            <person name="Kerfeld C.A."/>
        </authorList>
    </citation>
    <scope>NUCLEOTIDE SEQUENCE [LARGE SCALE GENOMIC DNA]</scope>
    <source>
        <strain evidence="8 9">JR-2</strain>
    </source>
</reference>
<dbReference type="PANTHER" id="PTHR36838:SF3">
    <property type="entry name" value="TRANSPORTER AUXIN EFFLUX CARRIER EC FAMILY"/>
    <property type="match status" value="1"/>
</dbReference>
<evidence type="ECO:0000256" key="5">
    <source>
        <dbReference type="ARBA" id="ARBA00022989"/>
    </source>
</evidence>
<gene>
    <name evidence="8" type="ORF">EPV75_00345</name>
</gene>
<feature type="transmembrane region" description="Helical" evidence="7">
    <location>
        <begin position="6"/>
        <end position="23"/>
    </location>
</feature>
<evidence type="ECO:0000256" key="4">
    <source>
        <dbReference type="ARBA" id="ARBA00022692"/>
    </source>
</evidence>
<dbReference type="GO" id="GO:0055085">
    <property type="term" value="P:transmembrane transport"/>
    <property type="evidence" value="ECO:0007669"/>
    <property type="project" value="InterPro"/>
</dbReference>
<feature type="transmembrane region" description="Helical" evidence="7">
    <location>
        <begin position="127"/>
        <end position="145"/>
    </location>
</feature>
<evidence type="ECO:0000256" key="2">
    <source>
        <dbReference type="ARBA" id="ARBA00022448"/>
    </source>
</evidence>
<dbReference type="EMBL" id="CP035033">
    <property type="protein sequence ID" value="QAB14228.1"/>
    <property type="molecule type" value="Genomic_DNA"/>
</dbReference>
<sequence>MLGTLSILLPIFGLIAAGFISRKTGVMGQTAASELNRFVVWLALPALLFDIMANSNWSALYLPDFILVYLIGSVGLFVLVLIWRLKQGVPLADASIDSVSAAYSNTGYVGFPLLFLVFGASSQVPTTIASIIVVSIVFAMAIILIETGLQAEASLRLKIKNVLKAVFLNPLIVSPIAGMLFALSSWQLPQGVETFLTLLGGAASPAALISLGLFLADAVASSNDNTTAARKTAWQLTAIKLIAQPLLVAWLALSVFEMDYELAMMAILLAALPTGTGPFMLAEYYRREAVTTAQTVLFSTVLSLVTLTLLLSFM</sequence>
<accession>A0A451G444</accession>
<dbReference type="Pfam" id="PF03547">
    <property type="entry name" value="Mem_trans"/>
    <property type="match status" value="1"/>
</dbReference>
<feature type="transmembrane region" description="Helical" evidence="7">
    <location>
        <begin position="194"/>
        <end position="216"/>
    </location>
</feature>
<evidence type="ECO:0000256" key="7">
    <source>
        <dbReference type="SAM" id="Phobius"/>
    </source>
</evidence>
<evidence type="ECO:0000256" key="1">
    <source>
        <dbReference type="ARBA" id="ARBA00004141"/>
    </source>
</evidence>
<keyword evidence="9" id="KW-1185">Reference proteome</keyword>
<evidence type="ECO:0000256" key="6">
    <source>
        <dbReference type="ARBA" id="ARBA00023136"/>
    </source>
</evidence>
<name>A0A451G444_9GAMM</name>
<feature type="transmembrane region" description="Helical" evidence="7">
    <location>
        <begin position="35"/>
        <end position="53"/>
    </location>
</feature>
<feature type="transmembrane region" description="Helical" evidence="7">
    <location>
        <begin position="103"/>
        <end position="121"/>
    </location>
</feature>
<keyword evidence="5 7" id="KW-1133">Transmembrane helix</keyword>
<evidence type="ECO:0000256" key="3">
    <source>
        <dbReference type="ARBA" id="ARBA00022475"/>
    </source>
</evidence>
<dbReference type="PANTHER" id="PTHR36838">
    <property type="entry name" value="AUXIN EFFLUX CARRIER FAMILY PROTEIN"/>
    <property type="match status" value="1"/>
</dbReference>